<evidence type="ECO:0000256" key="3">
    <source>
        <dbReference type="ARBA" id="ARBA00022989"/>
    </source>
</evidence>
<protein>
    <recommendedName>
        <fullName evidence="5">Probable membrane transporter protein</fullName>
    </recommendedName>
</protein>
<feature type="transmembrane region" description="Helical" evidence="5">
    <location>
        <begin position="194"/>
        <end position="212"/>
    </location>
</feature>
<feature type="transmembrane region" description="Helical" evidence="5">
    <location>
        <begin position="289"/>
        <end position="308"/>
    </location>
</feature>
<evidence type="ECO:0000256" key="5">
    <source>
        <dbReference type="RuleBase" id="RU363041"/>
    </source>
</evidence>
<dbReference type="Pfam" id="PF01925">
    <property type="entry name" value="TauE"/>
    <property type="match status" value="1"/>
</dbReference>
<feature type="transmembrane region" description="Helical" evidence="5">
    <location>
        <begin position="124"/>
        <end position="142"/>
    </location>
</feature>
<feature type="transmembrane region" description="Helical" evidence="5">
    <location>
        <begin position="258"/>
        <end position="282"/>
    </location>
</feature>
<accession>A0A5K7ZDP8</accession>
<evidence type="ECO:0000256" key="4">
    <source>
        <dbReference type="ARBA" id="ARBA00023136"/>
    </source>
</evidence>
<sequence>MSNSTNEKVAGWEVARNLEGQKTTILERLIPEWRQMKAALGGVFVFFLVFLLGCWLAGNPFEPTVRIQSPYSVAHGLQGNTWHIVWSVVLLAAFFEFMDASAGMGFGTALTPILLVLGFDPKQIVPVVMIQQGVAGLVGAFLHREFENVEWKFKPMSETVKLWFIIGVVGCIAVSVSIVGVYKILHVDKIWIKLYVAALLLVMGGASLFQGTKEREYRPKRMIGFAALAGFNKGVGGGGYGPVVTIGGLLSGVPVKSMLAVTAISEGTVSGFSIIVWLALLTSGVQIDYLLLPSFMIATMFSAIAAPYMTRVFPEKLWKIVVPAYCLVVAGICFWKIAPGVIAKLSGG</sequence>
<dbReference type="PANTHER" id="PTHR43701">
    <property type="entry name" value="MEMBRANE TRANSPORTER PROTEIN MJ0441-RELATED"/>
    <property type="match status" value="1"/>
</dbReference>
<keyword evidence="7" id="KW-1185">Reference proteome</keyword>
<dbReference type="EMBL" id="AP021875">
    <property type="protein sequence ID" value="BBO76574.1"/>
    <property type="molecule type" value="Genomic_DNA"/>
</dbReference>
<dbReference type="OrthoDB" id="5413082at2"/>
<reference evidence="6 7" key="1">
    <citation type="submission" date="2019-11" db="EMBL/GenBank/DDBJ databases">
        <title>Comparative genomics of hydrocarbon-degrading Desulfosarcina strains.</title>
        <authorList>
            <person name="Watanabe M."/>
            <person name="Kojima H."/>
            <person name="Fukui M."/>
        </authorList>
    </citation>
    <scope>NUCLEOTIDE SEQUENCE [LARGE SCALE GENOMIC DNA]</scope>
    <source>
        <strain evidence="6 7">PP31</strain>
    </source>
</reference>
<feature type="transmembrane region" description="Helical" evidence="5">
    <location>
        <begin position="320"/>
        <end position="338"/>
    </location>
</feature>
<comment type="subcellular location">
    <subcellularLocation>
        <location evidence="5">Cell membrane</location>
        <topology evidence="5">Multi-pass membrane protein</topology>
    </subcellularLocation>
    <subcellularLocation>
        <location evidence="1">Membrane</location>
        <topology evidence="1">Multi-pass membrane protein</topology>
    </subcellularLocation>
</comment>
<dbReference type="AlphaFoldDB" id="A0A5K7ZDP8"/>
<gene>
    <name evidence="6" type="ORF">DSCW_39910</name>
</gene>
<keyword evidence="2 5" id="KW-0812">Transmembrane</keyword>
<proteinExistence type="inferred from homology"/>
<keyword evidence="4 5" id="KW-0472">Membrane</keyword>
<keyword evidence="3 5" id="KW-1133">Transmembrane helix</keyword>
<dbReference type="RefSeq" id="WP_155305392.1">
    <property type="nucleotide sequence ID" value="NZ_AP021875.1"/>
</dbReference>
<feature type="transmembrane region" description="Helical" evidence="5">
    <location>
        <begin position="38"/>
        <end position="58"/>
    </location>
</feature>
<name>A0A5K7ZDP8_9BACT</name>
<evidence type="ECO:0000313" key="7">
    <source>
        <dbReference type="Proteomes" id="UP000427769"/>
    </source>
</evidence>
<dbReference type="KEGG" id="dwd:DSCW_39910"/>
<keyword evidence="5" id="KW-1003">Cell membrane</keyword>
<comment type="similarity">
    <text evidence="5">Belongs to the 4-toluene sulfonate uptake permease (TSUP) (TC 2.A.102) family.</text>
</comment>
<evidence type="ECO:0000256" key="2">
    <source>
        <dbReference type="ARBA" id="ARBA00022692"/>
    </source>
</evidence>
<dbReference type="InterPro" id="IPR002781">
    <property type="entry name" value="TM_pro_TauE-like"/>
</dbReference>
<dbReference type="GO" id="GO:0005886">
    <property type="term" value="C:plasma membrane"/>
    <property type="evidence" value="ECO:0007669"/>
    <property type="project" value="UniProtKB-SubCell"/>
</dbReference>
<dbReference type="Proteomes" id="UP000427769">
    <property type="component" value="Chromosome"/>
</dbReference>
<feature type="transmembrane region" description="Helical" evidence="5">
    <location>
        <begin position="162"/>
        <end position="182"/>
    </location>
</feature>
<feature type="transmembrane region" description="Helical" evidence="5">
    <location>
        <begin position="84"/>
        <end position="117"/>
    </location>
</feature>
<evidence type="ECO:0000313" key="6">
    <source>
        <dbReference type="EMBL" id="BBO76574.1"/>
    </source>
</evidence>
<evidence type="ECO:0000256" key="1">
    <source>
        <dbReference type="ARBA" id="ARBA00004141"/>
    </source>
</evidence>
<organism evidence="6 7">
    <name type="scientific">Desulfosarcina widdelii</name>
    <dbReference type="NCBI Taxonomy" id="947919"/>
    <lineage>
        <taxon>Bacteria</taxon>
        <taxon>Pseudomonadati</taxon>
        <taxon>Thermodesulfobacteriota</taxon>
        <taxon>Desulfobacteria</taxon>
        <taxon>Desulfobacterales</taxon>
        <taxon>Desulfosarcinaceae</taxon>
        <taxon>Desulfosarcina</taxon>
    </lineage>
</organism>
<dbReference type="InterPro" id="IPR051598">
    <property type="entry name" value="TSUP/Inactive_protease-like"/>
</dbReference>
<dbReference type="PANTHER" id="PTHR43701:SF12">
    <property type="entry name" value="MEMBRANE TRANSPORTER PROTEIN YTNM-RELATED"/>
    <property type="match status" value="1"/>
</dbReference>